<feature type="domain" description="AB hydrolase-1" evidence="1">
    <location>
        <begin position="36"/>
        <end position="282"/>
    </location>
</feature>
<dbReference type="PANTHER" id="PTHR43798:SF5">
    <property type="entry name" value="MONOACYLGLYCEROL LIPASE ABHD6"/>
    <property type="match status" value="1"/>
</dbReference>
<dbReference type="SUPFAM" id="SSF53474">
    <property type="entry name" value="alpha/beta-Hydrolases"/>
    <property type="match status" value="1"/>
</dbReference>
<organism evidence="2 3">
    <name type="scientific">Chloropicon roscoffensis</name>
    <dbReference type="NCBI Taxonomy" id="1461544"/>
    <lineage>
        <taxon>Eukaryota</taxon>
        <taxon>Viridiplantae</taxon>
        <taxon>Chlorophyta</taxon>
        <taxon>Chloropicophyceae</taxon>
        <taxon>Chloropicales</taxon>
        <taxon>Chloropicaceae</taxon>
        <taxon>Chloropicon</taxon>
    </lineage>
</organism>
<dbReference type="InterPro" id="IPR050266">
    <property type="entry name" value="AB_hydrolase_sf"/>
</dbReference>
<dbReference type="PANTHER" id="PTHR43798">
    <property type="entry name" value="MONOACYLGLYCEROL LIPASE"/>
    <property type="match status" value="1"/>
</dbReference>
<name>A0AAX4P6U3_9CHLO</name>
<keyword evidence="3" id="KW-1185">Reference proteome</keyword>
<gene>
    <name evidence="2" type="ORF">HKI87_04g30390</name>
</gene>
<dbReference type="Proteomes" id="UP001472866">
    <property type="component" value="Chromosome 04"/>
</dbReference>
<evidence type="ECO:0000313" key="3">
    <source>
        <dbReference type="Proteomes" id="UP001472866"/>
    </source>
</evidence>
<protein>
    <submittedName>
        <fullName evidence="2">Alpha/beta hydrolase</fullName>
    </submittedName>
</protein>
<dbReference type="AlphaFoldDB" id="A0AAX4P6U3"/>
<accession>A0AAX4P6U3</accession>
<proteinExistence type="predicted"/>
<dbReference type="EMBL" id="CP151504">
    <property type="protein sequence ID" value="WZN61504.1"/>
    <property type="molecule type" value="Genomic_DNA"/>
</dbReference>
<dbReference type="GO" id="GO:0016020">
    <property type="term" value="C:membrane"/>
    <property type="evidence" value="ECO:0007669"/>
    <property type="project" value="TreeGrafter"/>
</dbReference>
<dbReference type="InterPro" id="IPR029058">
    <property type="entry name" value="AB_hydrolase_fold"/>
</dbReference>
<evidence type="ECO:0000313" key="2">
    <source>
        <dbReference type="EMBL" id="WZN61504.1"/>
    </source>
</evidence>
<keyword evidence="2" id="KW-0378">Hydrolase</keyword>
<sequence length="299" mass="32979">MAQLHSRREKYEASDGVDLFYDDHEVLGSGDGGGSLVFLHGWSGSGRYWSPALDAFVAQPSAHVSRIYVIDIRGHGDSAFTGDGCTVARLAEDLRDFISARKPPRPLCVCGSSMGAAILWSHCEQYGNDGVDGAVFVDQAPLQYEKEDWKLGSKGLRGPSDLAGLQRALNEDMKAFAAGNAEACLVDPKSVDKDITEMLTRETLRCSPTFLGGLMADHTQIDWRGVIRERLKIPILNFAGGMSGVFPAEGVAKINELIGDESQKNRLHVYDTCSHWLYIERPMEFMKDLLAWFDEVMVM</sequence>
<dbReference type="GO" id="GO:0046464">
    <property type="term" value="P:acylglycerol catabolic process"/>
    <property type="evidence" value="ECO:0007669"/>
    <property type="project" value="TreeGrafter"/>
</dbReference>
<dbReference type="Pfam" id="PF00561">
    <property type="entry name" value="Abhydrolase_1"/>
    <property type="match status" value="1"/>
</dbReference>
<dbReference type="InterPro" id="IPR000073">
    <property type="entry name" value="AB_hydrolase_1"/>
</dbReference>
<dbReference type="GO" id="GO:0047372">
    <property type="term" value="F:monoacylglycerol lipase activity"/>
    <property type="evidence" value="ECO:0007669"/>
    <property type="project" value="TreeGrafter"/>
</dbReference>
<dbReference type="Gene3D" id="3.40.50.1820">
    <property type="entry name" value="alpha/beta hydrolase"/>
    <property type="match status" value="1"/>
</dbReference>
<reference evidence="2 3" key="1">
    <citation type="submission" date="2024-03" db="EMBL/GenBank/DDBJ databases">
        <title>Complete genome sequence of the green alga Chloropicon roscoffensis RCC1871.</title>
        <authorList>
            <person name="Lemieux C."/>
            <person name="Pombert J.-F."/>
            <person name="Otis C."/>
            <person name="Turmel M."/>
        </authorList>
    </citation>
    <scope>NUCLEOTIDE SEQUENCE [LARGE SCALE GENOMIC DNA]</scope>
    <source>
        <strain evidence="2 3">RCC1871</strain>
    </source>
</reference>
<evidence type="ECO:0000259" key="1">
    <source>
        <dbReference type="Pfam" id="PF00561"/>
    </source>
</evidence>